<dbReference type="RefSeq" id="WP_071141012.1">
    <property type="nucleotide sequence ID" value="NZ_CP035282.1"/>
</dbReference>
<gene>
    <name evidence="4" type="ORF">EQM13_07000</name>
</gene>
<dbReference type="PANTHER" id="PTHR44858:SF1">
    <property type="entry name" value="UDP-N-ACETYLGLUCOSAMINE--PEPTIDE N-ACETYLGLUCOSAMINYLTRANSFERASE SPINDLY-RELATED"/>
    <property type="match status" value="1"/>
</dbReference>
<protein>
    <submittedName>
        <fullName evidence="4">Tetratricopeptide repeat protein</fullName>
    </submittedName>
</protein>
<feature type="repeat" description="TPR" evidence="3">
    <location>
        <begin position="173"/>
        <end position="206"/>
    </location>
</feature>
<name>A0A410QBH5_9FIRM</name>
<keyword evidence="1" id="KW-0677">Repeat</keyword>
<evidence type="ECO:0000256" key="2">
    <source>
        <dbReference type="ARBA" id="ARBA00022803"/>
    </source>
</evidence>
<dbReference type="InterPro" id="IPR050498">
    <property type="entry name" value="Ycf3"/>
</dbReference>
<dbReference type="Pfam" id="PF13181">
    <property type="entry name" value="TPR_8"/>
    <property type="match status" value="1"/>
</dbReference>
<reference evidence="5" key="1">
    <citation type="submission" date="2019-01" db="EMBL/GenBank/DDBJ databases">
        <title>Draft genomes of a novel of Sporanaerobacter strains.</title>
        <authorList>
            <person name="Ma S."/>
        </authorList>
    </citation>
    <scope>NUCLEOTIDE SEQUENCE [LARGE SCALE GENOMIC DNA]</scope>
    <source>
        <strain evidence="5">NJN-17</strain>
    </source>
</reference>
<evidence type="ECO:0000313" key="4">
    <source>
        <dbReference type="EMBL" id="QAT61355.1"/>
    </source>
</evidence>
<evidence type="ECO:0000256" key="3">
    <source>
        <dbReference type="PROSITE-ProRule" id="PRU00339"/>
    </source>
</evidence>
<dbReference type="KEGG" id="spoa:EQM13_07000"/>
<dbReference type="Proteomes" id="UP000287969">
    <property type="component" value="Chromosome"/>
</dbReference>
<keyword evidence="5" id="KW-1185">Reference proteome</keyword>
<proteinExistence type="predicted"/>
<feature type="repeat" description="TPR" evidence="3">
    <location>
        <begin position="289"/>
        <end position="322"/>
    </location>
</feature>
<dbReference type="OrthoDB" id="358807at2"/>
<dbReference type="PANTHER" id="PTHR44858">
    <property type="entry name" value="TETRATRICOPEPTIDE REPEAT PROTEIN 6"/>
    <property type="match status" value="1"/>
</dbReference>
<sequence>MDKIEKYFKRKADKISFIEIKQNTSVKVGDYIVTGDLPLPVITDVFLKEIKKGNLQDDIKVSYIIEGIIFLMGTDHDFKYNDKYKEILKKYNSDIESYIFYKGLKEVENENYEKGAILFRTLTNLNREHINGLFNLGICYEGISYGEKELKEDFLKKSMETFESILDLNPKYSLAYYKLGYYYKTFGQFEKAKLSWEKFILLSKDSERKDEIREEIEKIADNASYERGCNLLFARNYSAAIDEFTHLENRYKDLWNIYYMKGLTYKGLNDLNSSIENFKKAAELNPKSSDIFNELGIALYGVGNFQDSIDAFSKGININDKDYRIICNRGIVYFQIGMYDEAKEDIDRAFSINPQNKTIKDVKYKLEKILGTN</sequence>
<dbReference type="AlphaFoldDB" id="A0A410QBH5"/>
<evidence type="ECO:0000256" key="1">
    <source>
        <dbReference type="ARBA" id="ARBA00022737"/>
    </source>
</evidence>
<feature type="repeat" description="TPR" evidence="3">
    <location>
        <begin position="255"/>
        <end position="288"/>
    </location>
</feature>
<dbReference type="SUPFAM" id="SSF48452">
    <property type="entry name" value="TPR-like"/>
    <property type="match status" value="1"/>
</dbReference>
<dbReference type="Gene3D" id="1.25.40.10">
    <property type="entry name" value="Tetratricopeptide repeat domain"/>
    <property type="match status" value="3"/>
</dbReference>
<accession>A0A410QBH5</accession>
<dbReference type="Pfam" id="PF13431">
    <property type="entry name" value="TPR_17"/>
    <property type="match status" value="1"/>
</dbReference>
<organism evidence="4 5">
    <name type="scientific">Acidilutibacter cellobiosedens</name>
    <dbReference type="NCBI Taxonomy" id="2507161"/>
    <lineage>
        <taxon>Bacteria</taxon>
        <taxon>Bacillati</taxon>
        <taxon>Bacillota</taxon>
        <taxon>Tissierellia</taxon>
        <taxon>Tissierellales</taxon>
        <taxon>Acidilutibacteraceae</taxon>
        <taxon>Acidilutibacter</taxon>
    </lineage>
</organism>
<dbReference type="InterPro" id="IPR019734">
    <property type="entry name" value="TPR_rpt"/>
</dbReference>
<dbReference type="EMBL" id="CP035282">
    <property type="protein sequence ID" value="QAT61355.1"/>
    <property type="molecule type" value="Genomic_DNA"/>
</dbReference>
<dbReference type="PROSITE" id="PS50005">
    <property type="entry name" value="TPR"/>
    <property type="match status" value="4"/>
</dbReference>
<dbReference type="SMART" id="SM00028">
    <property type="entry name" value="TPR"/>
    <property type="match status" value="4"/>
</dbReference>
<dbReference type="InterPro" id="IPR011990">
    <property type="entry name" value="TPR-like_helical_dom_sf"/>
</dbReference>
<evidence type="ECO:0000313" key="5">
    <source>
        <dbReference type="Proteomes" id="UP000287969"/>
    </source>
</evidence>
<feature type="repeat" description="TPR" evidence="3">
    <location>
        <begin position="323"/>
        <end position="356"/>
    </location>
</feature>
<keyword evidence="2 3" id="KW-0802">TPR repeat</keyword>
<dbReference type="Pfam" id="PF00515">
    <property type="entry name" value="TPR_1"/>
    <property type="match status" value="1"/>
</dbReference>